<feature type="region of interest" description="Disordered" evidence="1">
    <location>
        <begin position="1"/>
        <end position="226"/>
    </location>
</feature>
<reference evidence="2" key="1">
    <citation type="submission" date="2023-12" db="EMBL/GenBank/DDBJ databases">
        <authorList>
            <person name="Brown T."/>
        </authorList>
    </citation>
    <scope>NUCLEOTIDE SEQUENCE</scope>
</reference>
<feature type="compositionally biased region" description="Polar residues" evidence="1">
    <location>
        <begin position="127"/>
        <end position="148"/>
    </location>
</feature>
<accession>A0ABP0A125</accession>
<feature type="compositionally biased region" description="Basic residues" evidence="1">
    <location>
        <begin position="181"/>
        <end position="193"/>
    </location>
</feature>
<evidence type="ECO:0000313" key="2">
    <source>
        <dbReference type="EMBL" id="CAK6443743.1"/>
    </source>
</evidence>
<evidence type="ECO:0000313" key="3">
    <source>
        <dbReference type="Proteomes" id="UP001314169"/>
    </source>
</evidence>
<feature type="compositionally biased region" description="Polar residues" evidence="1">
    <location>
        <begin position="203"/>
        <end position="224"/>
    </location>
</feature>
<evidence type="ECO:0008006" key="4">
    <source>
        <dbReference type="Google" id="ProtNLM"/>
    </source>
</evidence>
<dbReference type="InterPro" id="IPR038832">
    <property type="entry name" value="CDCA3"/>
</dbReference>
<protein>
    <recommendedName>
        <fullName evidence="4">Cell division cycle-associated protein 3</fullName>
    </recommendedName>
</protein>
<proteinExistence type="predicted"/>
<keyword evidence="3" id="KW-1185">Reference proteome</keyword>
<feature type="region of interest" description="Disordered" evidence="1">
    <location>
        <begin position="245"/>
        <end position="266"/>
    </location>
</feature>
<dbReference type="PANTHER" id="PTHR34756">
    <property type="entry name" value="CELL DIVISION CYCLE-ASSOCIATED PROTEIN 3"/>
    <property type="match status" value="1"/>
</dbReference>
<organism evidence="2 3">
    <name type="scientific">Pipistrellus nathusii</name>
    <name type="common">Nathusius' pipistrelle</name>
    <dbReference type="NCBI Taxonomy" id="59473"/>
    <lineage>
        <taxon>Eukaryota</taxon>
        <taxon>Metazoa</taxon>
        <taxon>Chordata</taxon>
        <taxon>Craniata</taxon>
        <taxon>Vertebrata</taxon>
        <taxon>Euteleostomi</taxon>
        <taxon>Mammalia</taxon>
        <taxon>Eutheria</taxon>
        <taxon>Laurasiatheria</taxon>
        <taxon>Chiroptera</taxon>
        <taxon>Yangochiroptera</taxon>
        <taxon>Vespertilionidae</taxon>
        <taxon>Pipistrellus</taxon>
    </lineage>
</organism>
<gene>
    <name evidence="2" type="ORF">MPIPNATIZW_LOCUS12049</name>
</gene>
<name>A0ABP0A125_PIPNA</name>
<dbReference type="EMBL" id="OY882860">
    <property type="protein sequence ID" value="CAK6443743.1"/>
    <property type="molecule type" value="Genomic_DNA"/>
</dbReference>
<feature type="compositionally biased region" description="Pro residues" evidence="1">
    <location>
        <begin position="9"/>
        <end position="18"/>
    </location>
</feature>
<feature type="compositionally biased region" description="Polar residues" evidence="1">
    <location>
        <begin position="155"/>
        <end position="168"/>
    </location>
</feature>
<feature type="compositionally biased region" description="Polar residues" evidence="1">
    <location>
        <begin position="33"/>
        <end position="52"/>
    </location>
</feature>
<sequence>MGSAKSVPVTPPARPPPHNKLLARVADPRSPSAGITRTPIQVESSPQPNLASGKQLEDPNQAEDSDPRSPTLGIARTPMKTSSGELTAPLVKELSEEFEAETPKSNLPPEPVLEVPSSSDVDLPLGTQCSLEDQMPHGSQTELPSKQVFSEEETGQPSETLMTGQGSDKPTRDPETPRSSGSKRNRRKPKGKALGRSPLTILQDDNSPGTLTLRQGKRPSSLSENVRELKEGAILGTGRLLRSGGQAWEQGQDHDKENQHFALVEN</sequence>
<evidence type="ECO:0000256" key="1">
    <source>
        <dbReference type="SAM" id="MobiDB-lite"/>
    </source>
</evidence>
<dbReference type="Proteomes" id="UP001314169">
    <property type="component" value="Chromosome 3"/>
</dbReference>
<dbReference type="PANTHER" id="PTHR34756:SF1">
    <property type="entry name" value="CELL DIVISION CYCLE-ASSOCIATED PROTEIN 3"/>
    <property type="match status" value="1"/>
</dbReference>
<feature type="compositionally biased region" description="Low complexity" evidence="1">
    <location>
        <begin position="112"/>
        <end position="123"/>
    </location>
</feature>